<dbReference type="GO" id="GO:0000774">
    <property type="term" value="F:adenyl-nucleotide exchange factor activity"/>
    <property type="evidence" value="ECO:0007669"/>
    <property type="project" value="TreeGrafter"/>
</dbReference>
<dbReference type="FunCoup" id="G4TDD3">
    <property type="interactions" value="310"/>
</dbReference>
<feature type="domain" description="Nucleotide exchange factor Fes1" evidence="3">
    <location>
        <begin position="1"/>
        <end position="83"/>
    </location>
</feature>
<dbReference type="HOGENOM" id="CLU_046722_0_0_1"/>
<proteinExistence type="inferred from homology"/>
<dbReference type="InterPro" id="IPR050693">
    <property type="entry name" value="Hsp70_NEF-Inhibitors"/>
</dbReference>
<gene>
    <name evidence="4" type="ORF">PIIN_03234</name>
</gene>
<dbReference type="GO" id="GO:0005783">
    <property type="term" value="C:endoplasmic reticulum"/>
    <property type="evidence" value="ECO:0007669"/>
    <property type="project" value="TreeGrafter"/>
</dbReference>
<evidence type="ECO:0000259" key="3">
    <source>
        <dbReference type="Pfam" id="PF08609"/>
    </source>
</evidence>
<evidence type="ECO:0000313" key="4">
    <source>
        <dbReference type="EMBL" id="CCA69335.1"/>
    </source>
</evidence>
<dbReference type="SUPFAM" id="SSF48371">
    <property type="entry name" value="ARM repeat"/>
    <property type="match status" value="1"/>
</dbReference>
<dbReference type="InterPro" id="IPR016024">
    <property type="entry name" value="ARM-type_fold"/>
</dbReference>
<evidence type="ECO:0000256" key="1">
    <source>
        <dbReference type="ARBA" id="ARBA00011045"/>
    </source>
</evidence>
<dbReference type="Gene3D" id="1.25.10.10">
    <property type="entry name" value="Leucine-rich Repeat Variant"/>
    <property type="match status" value="1"/>
</dbReference>
<dbReference type="AlphaFoldDB" id="G4TDD3"/>
<keyword evidence="5" id="KW-1185">Reference proteome</keyword>
<dbReference type="Pfam" id="PF08609">
    <property type="entry name" value="Fes1"/>
    <property type="match status" value="1"/>
</dbReference>
<organism evidence="4 5">
    <name type="scientific">Serendipita indica (strain DSM 11827)</name>
    <name type="common">Root endophyte fungus</name>
    <name type="synonym">Piriformospora indica</name>
    <dbReference type="NCBI Taxonomy" id="1109443"/>
    <lineage>
        <taxon>Eukaryota</taxon>
        <taxon>Fungi</taxon>
        <taxon>Dikarya</taxon>
        <taxon>Basidiomycota</taxon>
        <taxon>Agaricomycotina</taxon>
        <taxon>Agaricomycetes</taxon>
        <taxon>Sebacinales</taxon>
        <taxon>Serendipitaceae</taxon>
        <taxon>Serendipita</taxon>
    </lineage>
</organism>
<protein>
    <submittedName>
        <fullName evidence="4">Related to FES1-Hsp70 nucleotide exchange factor</fullName>
    </submittedName>
</protein>
<dbReference type="OMA" id="LHWSIAN"/>
<evidence type="ECO:0000313" key="5">
    <source>
        <dbReference type="Proteomes" id="UP000007148"/>
    </source>
</evidence>
<dbReference type="OrthoDB" id="10250458at2759"/>
<accession>G4TDD3</accession>
<dbReference type="STRING" id="1109443.G4TDD3"/>
<dbReference type="InterPro" id="IPR013918">
    <property type="entry name" value="Nucleotide_exch_fac_Fes1"/>
</dbReference>
<dbReference type="InParanoid" id="G4TDD3"/>
<reference evidence="4 5" key="1">
    <citation type="journal article" date="2011" name="PLoS Pathog.">
        <title>Endophytic Life Strategies Decoded by Genome and Transcriptome Analyses of the Mutualistic Root Symbiont Piriformospora indica.</title>
        <authorList>
            <person name="Zuccaro A."/>
            <person name="Lahrmann U."/>
            <person name="Guldener U."/>
            <person name="Langen G."/>
            <person name="Pfiffi S."/>
            <person name="Biedenkopf D."/>
            <person name="Wong P."/>
            <person name="Samans B."/>
            <person name="Grimm C."/>
            <person name="Basiewicz M."/>
            <person name="Murat C."/>
            <person name="Martin F."/>
            <person name="Kogel K.H."/>
        </authorList>
    </citation>
    <scope>NUCLEOTIDE SEQUENCE [LARGE SCALE GENOMIC DNA]</scope>
    <source>
        <strain evidence="4 5">DSM 11827</strain>
    </source>
</reference>
<sequence>MESLLRWGIEHSAPSDGANHPPPRDISQLDPGIIDQILGKPDAVQMKEALAIAINETEDEDARITALDNFEMLIEQIDNANNITSMNMWEPLLRLLESPVEDIRMNSLWILGTAVQNNPSAQSAFLSYSPIPRLLALLKPASSEPSAVRSKSVYCLSGALRHNRAAVEAFDGQGGWAVLKETLVDADSSIRRKVAFLLNSLLLPDGSTVGQPLTSTTSDIAQSHISAHGIPNLLISALVDPLPTDAEGQSPVADTDYEEKVARTLLSYLETGGRLHKDQAEKLAIGMSKPRSANNWGLAKQEWEDMSRISSQFL</sequence>
<keyword evidence="2" id="KW-0677">Repeat</keyword>
<evidence type="ECO:0000256" key="2">
    <source>
        <dbReference type="ARBA" id="ARBA00022737"/>
    </source>
</evidence>
<comment type="similarity">
    <text evidence="1">Belongs to the FES1 family.</text>
</comment>
<dbReference type="PANTHER" id="PTHR19316:SF18">
    <property type="entry name" value="HSP70-BINDING PROTEIN 1"/>
    <property type="match status" value="1"/>
</dbReference>
<dbReference type="PANTHER" id="PTHR19316">
    <property type="entry name" value="PROTEIN FOLDING REGULATOR"/>
    <property type="match status" value="1"/>
</dbReference>
<name>G4TDD3_SERID</name>
<dbReference type="InterPro" id="IPR011989">
    <property type="entry name" value="ARM-like"/>
</dbReference>
<dbReference type="EMBL" id="CAFZ01000052">
    <property type="protein sequence ID" value="CCA69335.1"/>
    <property type="molecule type" value="Genomic_DNA"/>
</dbReference>
<dbReference type="Proteomes" id="UP000007148">
    <property type="component" value="Unassembled WGS sequence"/>
</dbReference>
<dbReference type="eggNOG" id="KOG2160">
    <property type="taxonomic scope" value="Eukaryota"/>
</dbReference>